<dbReference type="Pfam" id="PF04542">
    <property type="entry name" value="Sigma70_r2"/>
    <property type="match status" value="1"/>
</dbReference>
<dbReference type="PANTHER" id="PTHR43133">
    <property type="entry name" value="RNA POLYMERASE ECF-TYPE SIGMA FACTO"/>
    <property type="match status" value="1"/>
</dbReference>
<dbReference type="InterPro" id="IPR013324">
    <property type="entry name" value="RNA_pol_sigma_r3/r4-like"/>
</dbReference>
<comment type="similarity">
    <text evidence="1">Belongs to the sigma-70 factor family. ECF subfamily.</text>
</comment>
<dbReference type="Proteomes" id="UP001597509">
    <property type="component" value="Unassembled WGS sequence"/>
</dbReference>
<dbReference type="Gene3D" id="1.10.1740.10">
    <property type="match status" value="1"/>
</dbReference>
<dbReference type="InterPro" id="IPR014284">
    <property type="entry name" value="RNA_pol_sigma-70_dom"/>
</dbReference>
<gene>
    <name evidence="7" type="ORF">ACFS6I_01080</name>
</gene>
<accession>A0ABW5YQ81</accession>
<evidence type="ECO:0000259" key="6">
    <source>
        <dbReference type="Pfam" id="PF08281"/>
    </source>
</evidence>
<dbReference type="PANTHER" id="PTHR43133:SF46">
    <property type="entry name" value="RNA POLYMERASE SIGMA-70 FACTOR ECF SUBFAMILY"/>
    <property type="match status" value="1"/>
</dbReference>
<evidence type="ECO:0000256" key="4">
    <source>
        <dbReference type="ARBA" id="ARBA00023163"/>
    </source>
</evidence>
<evidence type="ECO:0000259" key="5">
    <source>
        <dbReference type="Pfam" id="PF04542"/>
    </source>
</evidence>
<dbReference type="NCBIfam" id="TIGR02985">
    <property type="entry name" value="Sig70_bacteroi1"/>
    <property type="match status" value="1"/>
</dbReference>
<proteinExistence type="inferred from homology"/>
<evidence type="ECO:0000313" key="7">
    <source>
        <dbReference type="EMBL" id="MFD2902498.1"/>
    </source>
</evidence>
<dbReference type="InterPro" id="IPR036388">
    <property type="entry name" value="WH-like_DNA-bd_sf"/>
</dbReference>
<dbReference type="EMBL" id="JBHUPE010000001">
    <property type="protein sequence ID" value="MFD2902498.1"/>
    <property type="molecule type" value="Genomic_DNA"/>
</dbReference>
<keyword evidence="2" id="KW-0805">Transcription regulation</keyword>
<dbReference type="InterPro" id="IPR014327">
    <property type="entry name" value="RNA_pol_sigma70_bacteroid"/>
</dbReference>
<protein>
    <submittedName>
        <fullName evidence="7">RNA polymerase sigma factor</fullName>
    </submittedName>
</protein>
<dbReference type="Pfam" id="PF08281">
    <property type="entry name" value="Sigma70_r4_2"/>
    <property type="match status" value="1"/>
</dbReference>
<dbReference type="InterPro" id="IPR013249">
    <property type="entry name" value="RNA_pol_sigma70_r4_t2"/>
</dbReference>
<evidence type="ECO:0000256" key="2">
    <source>
        <dbReference type="ARBA" id="ARBA00023015"/>
    </source>
</evidence>
<dbReference type="InterPro" id="IPR039425">
    <property type="entry name" value="RNA_pol_sigma-70-like"/>
</dbReference>
<sequence length="193" mass="23245">MQPVEERKRVKELIEGSTEAFEDLYHRYRPLIYTAIFKLIKSHELSQEIFQDVFIRIWNQRDRLDPDKSFKSYLYMIAQNLVYDHLRQLTANRKKLDTFKTYYLKTSGNDTENALDLKETQAYLDKILEQVPEKCRQVYILCKLEGRSYEDVSKLLNISIATVNSHIVKASRIIKKNWKSDYYIFILFFYIFK</sequence>
<name>A0ABW5YQ81_9SPHI</name>
<dbReference type="SUPFAM" id="SSF88659">
    <property type="entry name" value="Sigma3 and sigma4 domains of RNA polymerase sigma factors"/>
    <property type="match status" value="1"/>
</dbReference>
<dbReference type="InterPro" id="IPR007627">
    <property type="entry name" value="RNA_pol_sigma70_r2"/>
</dbReference>
<feature type="domain" description="RNA polymerase sigma factor 70 region 4 type 2" evidence="6">
    <location>
        <begin position="123"/>
        <end position="170"/>
    </location>
</feature>
<dbReference type="Gene3D" id="1.10.10.10">
    <property type="entry name" value="Winged helix-like DNA-binding domain superfamily/Winged helix DNA-binding domain"/>
    <property type="match status" value="1"/>
</dbReference>
<comment type="caution">
    <text evidence="7">The sequence shown here is derived from an EMBL/GenBank/DDBJ whole genome shotgun (WGS) entry which is preliminary data.</text>
</comment>
<dbReference type="InterPro" id="IPR013325">
    <property type="entry name" value="RNA_pol_sigma_r2"/>
</dbReference>
<dbReference type="RefSeq" id="WP_380917506.1">
    <property type="nucleotide sequence ID" value="NZ_JBHUPE010000001.1"/>
</dbReference>
<dbReference type="SUPFAM" id="SSF88946">
    <property type="entry name" value="Sigma2 domain of RNA polymerase sigma factors"/>
    <property type="match status" value="1"/>
</dbReference>
<keyword evidence="4" id="KW-0804">Transcription</keyword>
<keyword evidence="3" id="KW-0731">Sigma factor</keyword>
<evidence type="ECO:0000256" key="1">
    <source>
        <dbReference type="ARBA" id="ARBA00010641"/>
    </source>
</evidence>
<evidence type="ECO:0000313" key="8">
    <source>
        <dbReference type="Proteomes" id="UP001597509"/>
    </source>
</evidence>
<reference evidence="8" key="1">
    <citation type="journal article" date="2019" name="Int. J. Syst. Evol. Microbiol.">
        <title>The Global Catalogue of Microorganisms (GCM) 10K type strain sequencing project: providing services to taxonomists for standard genome sequencing and annotation.</title>
        <authorList>
            <consortium name="The Broad Institute Genomics Platform"/>
            <consortium name="The Broad Institute Genome Sequencing Center for Infectious Disease"/>
            <person name="Wu L."/>
            <person name="Ma J."/>
        </authorList>
    </citation>
    <scope>NUCLEOTIDE SEQUENCE [LARGE SCALE GENOMIC DNA]</scope>
    <source>
        <strain evidence="8">KCTC 22209</strain>
    </source>
</reference>
<dbReference type="NCBIfam" id="TIGR02937">
    <property type="entry name" value="sigma70-ECF"/>
    <property type="match status" value="1"/>
</dbReference>
<keyword evidence="8" id="KW-1185">Reference proteome</keyword>
<feature type="domain" description="RNA polymerase sigma-70 region 2" evidence="5">
    <location>
        <begin position="24"/>
        <end position="89"/>
    </location>
</feature>
<evidence type="ECO:0000256" key="3">
    <source>
        <dbReference type="ARBA" id="ARBA00023082"/>
    </source>
</evidence>
<organism evidence="7 8">
    <name type="scientific">Sphingobacterium anhuiense</name>
    <dbReference type="NCBI Taxonomy" id="493780"/>
    <lineage>
        <taxon>Bacteria</taxon>
        <taxon>Pseudomonadati</taxon>
        <taxon>Bacteroidota</taxon>
        <taxon>Sphingobacteriia</taxon>
        <taxon>Sphingobacteriales</taxon>
        <taxon>Sphingobacteriaceae</taxon>
        <taxon>Sphingobacterium</taxon>
    </lineage>
</organism>